<dbReference type="VEuPathDB" id="FungiDB:BO97DRAFT_477363"/>
<dbReference type="AlphaFoldDB" id="A0A395I010"/>
<evidence type="ECO:0000256" key="1">
    <source>
        <dbReference type="SAM" id="MobiDB-lite"/>
    </source>
</evidence>
<proteinExistence type="predicted"/>
<dbReference type="RefSeq" id="XP_025552229.1">
    <property type="nucleotide sequence ID" value="XM_025700542.1"/>
</dbReference>
<feature type="compositionally biased region" description="Acidic residues" evidence="1">
    <location>
        <begin position="95"/>
        <end position="108"/>
    </location>
</feature>
<evidence type="ECO:0000313" key="2">
    <source>
        <dbReference type="EMBL" id="RAL13075.1"/>
    </source>
</evidence>
<gene>
    <name evidence="2" type="ORF">BO97DRAFT_477363</name>
</gene>
<protein>
    <submittedName>
        <fullName evidence="2">Uncharacterized protein</fullName>
    </submittedName>
</protein>
<sequence>MSGWPAPWFEDASFADTLAKCASPCLDIGIYAMAHPEEKVSAAYVAAFAVWATSAIKAAFALGAEAEFEQNRSQEASEPTHPTGDASGESTLRQEEEEKEEEEAEENKEVDVSLIEPEMQEGMAATRPVDVEEFAAASSVTSGYQGTGRCDDQVFSYPGRDSTSNIDPHTQDLRVYSPEDLKLRILSNVPLYTHLRDHDIPETVEAALRCTPQPEVTSVRIRQARRIGSKKMDLYFHSISDRECLLRYAEKWLPYAEVQQTHREAKFNLQELPPFVESRRNRAGETARRNGHYAGLSTRSSMSKSDRYHPYE</sequence>
<reference evidence="2 3" key="1">
    <citation type="submission" date="2018-02" db="EMBL/GenBank/DDBJ databases">
        <title>The genomes of Aspergillus section Nigri reveals drivers in fungal speciation.</title>
        <authorList>
            <consortium name="DOE Joint Genome Institute"/>
            <person name="Vesth T.C."/>
            <person name="Nybo J."/>
            <person name="Theobald S."/>
            <person name="Brandl J."/>
            <person name="Frisvad J.C."/>
            <person name="Nielsen K.F."/>
            <person name="Lyhne E.K."/>
            <person name="Kogle M.E."/>
            <person name="Kuo A."/>
            <person name="Riley R."/>
            <person name="Clum A."/>
            <person name="Nolan M."/>
            <person name="Lipzen A."/>
            <person name="Salamov A."/>
            <person name="Henrissat B."/>
            <person name="Wiebenga A."/>
            <person name="De vries R.P."/>
            <person name="Grigoriev I.V."/>
            <person name="Mortensen U.H."/>
            <person name="Andersen M.R."/>
            <person name="Baker S.E."/>
        </authorList>
    </citation>
    <scope>NUCLEOTIDE SEQUENCE [LARGE SCALE GENOMIC DNA]</scope>
    <source>
        <strain evidence="2 3">CBS 101889</strain>
    </source>
</reference>
<feature type="region of interest" description="Disordered" evidence="1">
    <location>
        <begin position="280"/>
        <end position="312"/>
    </location>
</feature>
<accession>A0A395I010</accession>
<organism evidence="2 3">
    <name type="scientific">Aspergillus homomorphus (strain CBS 101889)</name>
    <dbReference type="NCBI Taxonomy" id="1450537"/>
    <lineage>
        <taxon>Eukaryota</taxon>
        <taxon>Fungi</taxon>
        <taxon>Dikarya</taxon>
        <taxon>Ascomycota</taxon>
        <taxon>Pezizomycotina</taxon>
        <taxon>Eurotiomycetes</taxon>
        <taxon>Eurotiomycetidae</taxon>
        <taxon>Eurotiales</taxon>
        <taxon>Aspergillaceae</taxon>
        <taxon>Aspergillus</taxon>
        <taxon>Aspergillus subgen. Circumdati</taxon>
    </lineage>
</organism>
<keyword evidence="3" id="KW-1185">Reference proteome</keyword>
<dbReference type="Proteomes" id="UP000248961">
    <property type="component" value="Unassembled WGS sequence"/>
</dbReference>
<feature type="region of interest" description="Disordered" evidence="1">
    <location>
        <begin position="70"/>
        <end position="111"/>
    </location>
</feature>
<name>A0A395I010_ASPHC</name>
<evidence type="ECO:0000313" key="3">
    <source>
        <dbReference type="Proteomes" id="UP000248961"/>
    </source>
</evidence>
<dbReference type="EMBL" id="KZ824280">
    <property type="protein sequence ID" value="RAL13075.1"/>
    <property type="molecule type" value="Genomic_DNA"/>
</dbReference>
<dbReference type="GeneID" id="37204831"/>